<proteinExistence type="predicted"/>
<name>A0A7L8ABN2_9FLAO</name>
<feature type="repeat" description="TPR" evidence="1">
    <location>
        <begin position="183"/>
        <end position="216"/>
    </location>
</feature>
<dbReference type="RefSeq" id="WP_176397609.1">
    <property type="nucleotide sequence ID" value="NZ_CP061813.1"/>
</dbReference>
<gene>
    <name evidence="2" type="ORF">H9I45_08325</name>
</gene>
<dbReference type="Pfam" id="PF13181">
    <property type="entry name" value="TPR_8"/>
    <property type="match status" value="2"/>
</dbReference>
<dbReference type="Proteomes" id="UP000516764">
    <property type="component" value="Chromosome"/>
</dbReference>
<dbReference type="InterPro" id="IPR011990">
    <property type="entry name" value="TPR-like_helical_dom_sf"/>
</dbReference>
<keyword evidence="3" id="KW-1185">Reference proteome</keyword>
<evidence type="ECO:0000313" key="3">
    <source>
        <dbReference type="Proteomes" id="UP000516764"/>
    </source>
</evidence>
<dbReference type="Gene3D" id="1.25.40.10">
    <property type="entry name" value="Tetratricopeptide repeat domain"/>
    <property type="match status" value="2"/>
</dbReference>
<dbReference type="KEGG" id="phal:H9I45_08325"/>
<keyword evidence="1" id="KW-0802">TPR repeat</keyword>
<accession>A0A7L8ABN2</accession>
<sequence>MCSIFAFQKQDQITTKKDFENFVTYFKKIDKENKTEDIVATTTKNLLYQSLDWAENRGTEDQKLTIKLLEISYLNKLKKDIEVINKAEFLLKSTKVAELKDVVYMLQDLNQAYSRTEQYNNLLNSYTLYHNLLLKHNIPSRKSSKNNRIALAYYRLRNYEKAKKYFIERGKGFIEENDYFGYSSANNDIGLCFFKMNQLDSAKFYFEKAIAILDDKIDFKRAIGFRKVIEENIASIWVEKGNYNKALPILLGEVNFSRKQQDFKRMAHAYHEVANVYYLKHEPKIALKYIDSIFIYLEKDNNPNLKEESLFLKGKTFLKLNLFNKADEVLIAAEKYKDSLELVKLENQYLIAAVKFETEKKELE</sequence>
<dbReference type="InterPro" id="IPR019734">
    <property type="entry name" value="TPR_rpt"/>
</dbReference>
<protein>
    <submittedName>
        <fullName evidence="2">Tetratricopeptide repeat protein</fullName>
    </submittedName>
</protein>
<dbReference type="EMBL" id="CP061813">
    <property type="protein sequence ID" value="QOD59381.1"/>
    <property type="molecule type" value="Genomic_DNA"/>
</dbReference>
<reference evidence="2 3" key="1">
    <citation type="journal article" date="2016" name="Int. J. Syst. Evol. Microbiol.">
        <title>Polaribacter haliotis sp. nov., isolated from the gut of abalone Haliotis discus hannai.</title>
        <authorList>
            <person name="Kim Y.O."/>
            <person name="Park I.S."/>
            <person name="Park S."/>
            <person name="Nam B.H."/>
            <person name="Park J.M."/>
            <person name="Kim D.G."/>
            <person name="Yoon J.H."/>
        </authorList>
    </citation>
    <scope>NUCLEOTIDE SEQUENCE [LARGE SCALE GENOMIC DNA]</scope>
    <source>
        <strain evidence="2 3">KCTC 52418</strain>
    </source>
</reference>
<dbReference type="AlphaFoldDB" id="A0A7L8ABN2"/>
<evidence type="ECO:0000313" key="2">
    <source>
        <dbReference type="EMBL" id="QOD59381.1"/>
    </source>
</evidence>
<dbReference type="PROSITE" id="PS50005">
    <property type="entry name" value="TPR"/>
    <property type="match status" value="1"/>
</dbReference>
<dbReference type="SMART" id="SM00028">
    <property type="entry name" value="TPR"/>
    <property type="match status" value="4"/>
</dbReference>
<evidence type="ECO:0000256" key="1">
    <source>
        <dbReference type="PROSITE-ProRule" id="PRU00339"/>
    </source>
</evidence>
<organism evidence="2 3">
    <name type="scientific">Polaribacter haliotis</name>
    <dbReference type="NCBI Taxonomy" id="1888915"/>
    <lineage>
        <taxon>Bacteria</taxon>
        <taxon>Pseudomonadati</taxon>
        <taxon>Bacteroidota</taxon>
        <taxon>Flavobacteriia</taxon>
        <taxon>Flavobacteriales</taxon>
        <taxon>Flavobacteriaceae</taxon>
    </lineage>
</organism>
<dbReference type="SUPFAM" id="SSF48452">
    <property type="entry name" value="TPR-like"/>
    <property type="match status" value="2"/>
</dbReference>